<dbReference type="AlphaFoldDB" id="A0A227JI51"/>
<evidence type="ECO:0000313" key="2">
    <source>
        <dbReference type="Proteomes" id="UP000214596"/>
    </source>
</evidence>
<dbReference type="GO" id="GO:0015627">
    <property type="term" value="C:type II protein secretion system complex"/>
    <property type="evidence" value="ECO:0007669"/>
    <property type="project" value="InterPro"/>
</dbReference>
<dbReference type="Pfam" id="PF07963">
    <property type="entry name" value="N_methyl"/>
    <property type="match status" value="1"/>
</dbReference>
<dbReference type="InterPro" id="IPR012902">
    <property type="entry name" value="N_methyl_site"/>
</dbReference>
<comment type="caution">
    <text evidence="1">The sequence shown here is derived from an EMBL/GenBank/DDBJ whole genome shotgun (WGS) entry which is preliminary data.</text>
</comment>
<dbReference type="STRING" id="670.ACZ92_12885"/>
<sequence>MNYGRLAVCIGIWEMPRGFTLLELMITVAVLSALLATAAPSFKNVFETNKMQRLANELHGFVIEGKSEAVLRRERLWAHIIMSGSSSSDGNWRIDLTDNAAEGVGIVLFSLSGKPYDGIVVTPSYASDQISFDDVHGRPSSGNLKFHPVGESSKALKLISHTLSARVRVCSDNSGTEYYGYSTCS</sequence>
<dbReference type="Gene3D" id="3.30.700.10">
    <property type="entry name" value="Glycoprotein, Type 4 Pilin"/>
    <property type="match status" value="1"/>
</dbReference>
<dbReference type="PROSITE" id="PS00409">
    <property type="entry name" value="PROKAR_NTER_METHYL"/>
    <property type="match status" value="1"/>
</dbReference>
<organism evidence="1 2">
    <name type="scientific">Vibrio parahaemolyticus</name>
    <dbReference type="NCBI Taxonomy" id="670"/>
    <lineage>
        <taxon>Bacteria</taxon>
        <taxon>Pseudomonadati</taxon>
        <taxon>Pseudomonadota</taxon>
        <taxon>Gammaproteobacteria</taxon>
        <taxon>Vibrionales</taxon>
        <taxon>Vibrionaceae</taxon>
        <taxon>Vibrio</taxon>
    </lineage>
</organism>
<reference evidence="1 2" key="1">
    <citation type="journal article" date="2017" name="Appl. Environ. Microbiol.">
        <title>Parallel evolution of two clades of a major Atlantic endemic Vibrio parahaemolyticus pathogen lineage by independent acquisition of related pathogenicity islands.</title>
        <authorList>
            <person name="Xu F."/>
            <person name="Gonzalez-Escalona N."/>
            <person name="Drees K.P."/>
            <person name="Sebra R.P."/>
            <person name="Cooper V.S."/>
            <person name="Jones S.H."/>
            <person name="Whistler C.A."/>
        </authorList>
    </citation>
    <scope>NUCLEOTIDE SEQUENCE [LARGE SCALE GENOMIC DNA]</scope>
    <source>
        <strain evidence="1 2">MAVP-3</strain>
    </source>
</reference>
<dbReference type="EMBL" id="NIXT01000123">
    <property type="protein sequence ID" value="OXE34134.1"/>
    <property type="molecule type" value="Genomic_DNA"/>
</dbReference>
<dbReference type="PIRSF" id="PIRSF024622">
    <property type="entry name" value="Tfp_FimT"/>
    <property type="match status" value="1"/>
</dbReference>
<evidence type="ECO:0000313" key="1">
    <source>
        <dbReference type="EMBL" id="OXE34134.1"/>
    </source>
</evidence>
<name>A0A227JI51_VIBPH</name>
<gene>
    <name evidence="1" type="ORF">CA163_03865</name>
</gene>
<dbReference type="NCBIfam" id="TIGR02532">
    <property type="entry name" value="IV_pilin_GFxxxE"/>
    <property type="match status" value="1"/>
</dbReference>
<dbReference type="InterPro" id="IPR016824">
    <property type="entry name" value="Tfp-pilus_assembly_FimT"/>
</dbReference>
<dbReference type="GO" id="GO:0005886">
    <property type="term" value="C:plasma membrane"/>
    <property type="evidence" value="ECO:0007669"/>
    <property type="project" value="UniProtKB-SubCell"/>
</dbReference>
<dbReference type="Proteomes" id="UP000214596">
    <property type="component" value="Unassembled WGS sequence"/>
</dbReference>
<accession>A0A227JI51</accession>
<proteinExistence type="predicted"/>
<dbReference type="OrthoDB" id="5871678at2"/>
<dbReference type="OMA" id="CAMNEAK"/>
<protein>
    <submittedName>
        <fullName evidence="1">Pilus assembly protein FimT</fullName>
    </submittedName>
</protein>
<dbReference type="GO" id="GO:0015628">
    <property type="term" value="P:protein secretion by the type II secretion system"/>
    <property type="evidence" value="ECO:0007669"/>
    <property type="project" value="InterPro"/>
</dbReference>
<dbReference type="SUPFAM" id="SSF54523">
    <property type="entry name" value="Pili subunits"/>
    <property type="match status" value="1"/>
</dbReference>
<dbReference type="InterPro" id="IPR045584">
    <property type="entry name" value="Pilin-like"/>
</dbReference>